<protein>
    <recommendedName>
        <fullName evidence="1">Reverse transcriptase zinc-binding domain-containing protein</fullName>
    </recommendedName>
</protein>
<organism evidence="2 3">
    <name type="scientific">Vitis vinifera</name>
    <name type="common">Grape</name>
    <dbReference type="NCBI Taxonomy" id="29760"/>
    <lineage>
        <taxon>Eukaryota</taxon>
        <taxon>Viridiplantae</taxon>
        <taxon>Streptophyta</taxon>
        <taxon>Embryophyta</taxon>
        <taxon>Tracheophyta</taxon>
        <taxon>Spermatophyta</taxon>
        <taxon>Magnoliopsida</taxon>
        <taxon>eudicotyledons</taxon>
        <taxon>Gunneridae</taxon>
        <taxon>Pentapetalae</taxon>
        <taxon>rosids</taxon>
        <taxon>Vitales</taxon>
        <taxon>Vitaceae</taxon>
        <taxon>Viteae</taxon>
        <taxon>Vitis</taxon>
    </lineage>
</organism>
<evidence type="ECO:0000259" key="1">
    <source>
        <dbReference type="Pfam" id="PF13966"/>
    </source>
</evidence>
<sequence length="393" mass="45400">MDDLAGDFGCSLGSLPTTYLGDAPGCPFKSVTVWDGVEERFRRRLTMWKRQYLSKGGRATLIRSERRFRGQSLSFLNKTLLAKWNWCFANEREALWNQVIRGKYGEARGGWCSREVREAHGLGLWKGIRADWKLVSDRLAFIVEGSVGGRYMGSLAEGGWGGWNPCFLRAFNDWEVEEAKDLWRGFRVKEFIEDVEDTVSWTETKSDKFSVKSLYIALEAGGSSLFPSSFIWNVNVQPKISFFAWEATLGKALTLDIVQKRGWALANRCFMCLEKEENINHLLLHCSRTRELWDLLFALFGVSWVLPFSVRETLLSWNGFFLGKNRKKGWRAAPLHIFWTVWKERNRLAFKDESLSIQRLKHSFILTLWAEAKLFIDDCPLTIANFIDWLGSK</sequence>
<proteinExistence type="predicted"/>
<dbReference type="PANTHER" id="PTHR33116">
    <property type="entry name" value="REVERSE TRANSCRIPTASE ZINC-BINDING DOMAIN-CONTAINING PROTEIN-RELATED-RELATED"/>
    <property type="match status" value="1"/>
</dbReference>
<feature type="domain" description="Reverse transcriptase zinc-binding" evidence="1">
    <location>
        <begin position="209"/>
        <end position="293"/>
    </location>
</feature>
<gene>
    <name evidence="2" type="ORF">CK203_018044</name>
</gene>
<comment type="caution">
    <text evidence="2">The sequence shown here is derived from an EMBL/GenBank/DDBJ whole genome shotgun (WGS) entry which is preliminary data.</text>
</comment>
<dbReference type="Proteomes" id="UP000288805">
    <property type="component" value="Unassembled WGS sequence"/>
</dbReference>
<evidence type="ECO:0000313" key="3">
    <source>
        <dbReference type="Proteomes" id="UP000288805"/>
    </source>
</evidence>
<name>A0A438JVY5_VITVI</name>
<evidence type="ECO:0000313" key="2">
    <source>
        <dbReference type="EMBL" id="RVX13124.1"/>
    </source>
</evidence>
<dbReference type="PANTHER" id="PTHR33116:SF78">
    <property type="entry name" value="OS12G0587133 PROTEIN"/>
    <property type="match status" value="1"/>
</dbReference>
<dbReference type="InterPro" id="IPR026960">
    <property type="entry name" value="RVT-Znf"/>
</dbReference>
<accession>A0A438JVY5</accession>
<dbReference type="AlphaFoldDB" id="A0A438JVY5"/>
<reference evidence="2 3" key="1">
    <citation type="journal article" date="2018" name="PLoS Genet.">
        <title>Population sequencing reveals clonal diversity and ancestral inbreeding in the grapevine cultivar Chardonnay.</title>
        <authorList>
            <person name="Roach M.J."/>
            <person name="Johnson D.L."/>
            <person name="Bohlmann J."/>
            <person name="van Vuuren H.J."/>
            <person name="Jones S.J."/>
            <person name="Pretorius I.S."/>
            <person name="Schmidt S.A."/>
            <person name="Borneman A.R."/>
        </authorList>
    </citation>
    <scope>NUCLEOTIDE SEQUENCE [LARGE SCALE GENOMIC DNA]</scope>
    <source>
        <strain evidence="3">cv. Chardonnay</strain>
        <tissue evidence="2">Leaf</tissue>
    </source>
</reference>
<dbReference type="EMBL" id="QGNW01000025">
    <property type="protein sequence ID" value="RVX13124.1"/>
    <property type="molecule type" value="Genomic_DNA"/>
</dbReference>
<dbReference type="Pfam" id="PF13966">
    <property type="entry name" value="zf-RVT"/>
    <property type="match status" value="1"/>
</dbReference>